<gene>
    <name evidence="2" type="ORF">HA227_02375</name>
</gene>
<reference evidence="3" key="1">
    <citation type="journal article" date="2020" name="bioRxiv">
        <title>A rank-normalized archaeal taxonomy based on genome phylogeny resolves widespread incomplete and uneven classifications.</title>
        <authorList>
            <person name="Rinke C."/>
            <person name="Chuvochina M."/>
            <person name="Mussig A.J."/>
            <person name="Chaumeil P.-A."/>
            <person name="Waite D.W."/>
            <person name="Whitman W.B."/>
            <person name="Parks D.H."/>
            <person name="Hugenholtz P."/>
        </authorList>
    </citation>
    <scope>NUCLEOTIDE SEQUENCE [LARGE SCALE GENOMIC DNA]</scope>
</reference>
<evidence type="ECO:0000256" key="1">
    <source>
        <dbReference type="SAM" id="Phobius"/>
    </source>
</evidence>
<accession>A0A7J4KTD2</accession>
<name>A0A7J4KTD2_9ARCH</name>
<sequence>MPAARPPPRKKGFVRRTVTLPFRITGAAVRGVTYPVRHPVRSTGLVFRPVTFTASTGVKAVRATTGVALYPVRHPVKSAKAVATSVRAVNNARVKTVKVVVQVWDSKRGKFVRKVTPYALAAGAGALVVPGHVAGAAAGLFAARATL</sequence>
<feature type="non-terminal residue" evidence="2">
    <location>
        <position position="147"/>
    </location>
</feature>
<comment type="caution">
    <text evidence="2">The sequence shown here is derived from an EMBL/GenBank/DDBJ whole genome shotgun (WGS) entry which is preliminary data.</text>
</comment>
<dbReference type="AlphaFoldDB" id="A0A7J4KTD2"/>
<keyword evidence="1" id="KW-0812">Transmembrane</keyword>
<evidence type="ECO:0000313" key="3">
    <source>
        <dbReference type="Proteomes" id="UP000527315"/>
    </source>
</evidence>
<keyword evidence="1" id="KW-1133">Transmembrane helix</keyword>
<keyword evidence="1" id="KW-0472">Membrane</keyword>
<feature type="transmembrane region" description="Helical" evidence="1">
    <location>
        <begin position="118"/>
        <end position="143"/>
    </location>
</feature>
<proteinExistence type="predicted"/>
<organism evidence="2 3">
    <name type="scientific">Candidatus Iainarchaeum sp</name>
    <dbReference type="NCBI Taxonomy" id="3101447"/>
    <lineage>
        <taxon>Archaea</taxon>
        <taxon>Candidatus Iainarchaeota</taxon>
        <taxon>Candidatus Iainarchaeia</taxon>
        <taxon>Candidatus Iainarchaeales</taxon>
        <taxon>Candidatus Iainarchaeaceae</taxon>
        <taxon>Candidatus Iainarchaeum</taxon>
    </lineage>
</organism>
<evidence type="ECO:0000313" key="2">
    <source>
        <dbReference type="EMBL" id="HIH33078.1"/>
    </source>
</evidence>
<dbReference type="EMBL" id="DUFJ01000059">
    <property type="protein sequence ID" value="HIH33078.1"/>
    <property type="molecule type" value="Genomic_DNA"/>
</dbReference>
<dbReference type="Proteomes" id="UP000527315">
    <property type="component" value="Unassembled WGS sequence"/>
</dbReference>
<protein>
    <submittedName>
        <fullName evidence="2">Uncharacterized protein</fullName>
    </submittedName>
</protein>